<evidence type="ECO:0000313" key="3">
    <source>
        <dbReference type="Proteomes" id="UP000026962"/>
    </source>
</evidence>
<reference evidence="2" key="2">
    <citation type="submission" date="2018-05" db="EMBL/GenBank/DDBJ databases">
        <title>OpunRS2 (Oryza punctata Reference Sequence Version 2).</title>
        <authorList>
            <person name="Zhang J."/>
            <person name="Kudrna D."/>
            <person name="Lee S."/>
            <person name="Talag J."/>
            <person name="Welchert J."/>
            <person name="Wing R.A."/>
        </authorList>
    </citation>
    <scope>NUCLEOTIDE SEQUENCE [LARGE SCALE GENOMIC DNA]</scope>
</reference>
<dbReference type="Proteomes" id="UP000026962">
    <property type="component" value="Chromosome 2"/>
</dbReference>
<dbReference type="Gramene" id="OPUNC02G18910.1">
    <property type="protein sequence ID" value="OPUNC02G18910.1"/>
    <property type="gene ID" value="OPUNC02G18910"/>
</dbReference>
<reference evidence="2" key="1">
    <citation type="submission" date="2015-04" db="UniProtKB">
        <authorList>
            <consortium name="EnsemblPlants"/>
        </authorList>
    </citation>
    <scope>IDENTIFICATION</scope>
</reference>
<feature type="region of interest" description="Disordered" evidence="1">
    <location>
        <begin position="1"/>
        <end position="80"/>
    </location>
</feature>
<dbReference type="EnsemblPlants" id="OPUNC02G18910.1">
    <property type="protein sequence ID" value="OPUNC02G18910.1"/>
    <property type="gene ID" value="OPUNC02G18910"/>
</dbReference>
<feature type="compositionally biased region" description="Polar residues" evidence="1">
    <location>
        <begin position="162"/>
        <end position="171"/>
    </location>
</feature>
<feature type="region of interest" description="Disordered" evidence="1">
    <location>
        <begin position="157"/>
        <end position="181"/>
    </location>
</feature>
<sequence>MGLQILGSTRKGGAAAQRWSEKRKSSDGTWDGGTCVKRRSGSNVGHMNGGAREKKRSGSRATRWDRGTHEKTRGDGCGARGGAVAAGWHDEMASIMIHDSLNAACLARLVNSKSTFPCHHFVEHLVGVACHYRRCCRTRLSPLQTLTPLRPRTDVARRPAALTSSRHTPATATHRYRNPPPITTLAQGRKMWRRENGRRWGVKGLNWTSQMNMMPRLERLRVQSQKSKLEDIKSDDE</sequence>
<organism evidence="2">
    <name type="scientific">Oryza punctata</name>
    <name type="common">Red rice</name>
    <dbReference type="NCBI Taxonomy" id="4537"/>
    <lineage>
        <taxon>Eukaryota</taxon>
        <taxon>Viridiplantae</taxon>
        <taxon>Streptophyta</taxon>
        <taxon>Embryophyta</taxon>
        <taxon>Tracheophyta</taxon>
        <taxon>Spermatophyta</taxon>
        <taxon>Magnoliopsida</taxon>
        <taxon>Liliopsida</taxon>
        <taxon>Poales</taxon>
        <taxon>Poaceae</taxon>
        <taxon>BOP clade</taxon>
        <taxon>Oryzoideae</taxon>
        <taxon>Oryzeae</taxon>
        <taxon>Oryzinae</taxon>
        <taxon>Oryza</taxon>
    </lineage>
</organism>
<evidence type="ECO:0000256" key="1">
    <source>
        <dbReference type="SAM" id="MobiDB-lite"/>
    </source>
</evidence>
<keyword evidence="3" id="KW-1185">Reference proteome</keyword>
<dbReference type="AlphaFoldDB" id="A0A0E0K1A6"/>
<name>A0A0E0K1A6_ORYPU</name>
<accession>A0A0E0K1A6</accession>
<protein>
    <submittedName>
        <fullName evidence="2">Uncharacterized protein</fullName>
    </submittedName>
</protein>
<dbReference type="HOGENOM" id="CLU_1172296_0_0_1"/>
<evidence type="ECO:0000313" key="2">
    <source>
        <dbReference type="EnsemblPlants" id="OPUNC02G18910.1"/>
    </source>
</evidence>
<feature type="compositionally biased region" description="Basic and acidic residues" evidence="1">
    <location>
        <begin position="62"/>
        <end position="74"/>
    </location>
</feature>
<proteinExistence type="predicted"/>